<gene>
    <name evidence="1" type="ORF">RAS_06490</name>
</gene>
<dbReference type="AlphaFoldDB" id="A0A510G791"/>
<dbReference type="EMBL" id="AP019563">
    <property type="protein sequence ID" value="BBJ31540.1"/>
    <property type="molecule type" value="Genomic_DNA"/>
</dbReference>
<protein>
    <submittedName>
        <fullName evidence="1">Uncharacterized protein</fullName>
    </submittedName>
</protein>
<evidence type="ECO:0000313" key="2">
    <source>
        <dbReference type="Proteomes" id="UP000321183"/>
    </source>
</evidence>
<evidence type="ECO:0000313" key="1">
    <source>
        <dbReference type="EMBL" id="BBJ31540.1"/>
    </source>
</evidence>
<proteinExistence type="predicted"/>
<dbReference type="KEGG" id="ras:RAS_06490"/>
<name>A0A510G791_9RICK</name>
<reference evidence="1 2" key="1">
    <citation type="submission" date="2019-04" db="EMBL/GenBank/DDBJ databases">
        <title>Draft genome sequence of Rickettsia asiatica Maytaro1284.</title>
        <authorList>
            <person name="Thu M."/>
            <person name="Qiu Y."/>
            <person name="Nakao R."/>
        </authorList>
    </citation>
    <scope>NUCLEOTIDE SEQUENCE [LARGE SCALE GENOMIC DNA]</scope>
    <source>
        <strain evidence="1 2">Maytaro1284</strain>
    </source>
</reference>
<keyword evidence="2" id="KW-1185">Reference proteome</keyword>
<dbReference type="Proteomes" id="UP000321183">
    <property type="component" value="Chromosome"/>
</dbReference>
<sequence length="176" mass="20613">MKSKKSSINFSENNHILWLPLETRNITLNTAIELYSAIVKDFDIKNNYLRTIEEIKNSKLAIGMCIKNYSYEELKNHELFKDYEISEYNSLINKNSKVEIFFEYKPSSNSSNPIAKIINKFIAKENIFRLAIIEKNISLMEEVAKDILKSAPIVLNLLKTQGEWYQKYLNFIICKT</sequence>
<accession>A0A510G791</accession>
<organism evidence="1 2">
    <name type="scientific">Rickettsia asiatica</name>
    <dbReference type="NCBI Taxonomy" id="238800"/>
    <lineage>
        <taxon>Bacteria</taxon>
        <taxon>Pseudomonadati</taxon>
        <taxon>Pseudomonadota</taxon>
        <taxon>Alphaproteobacteria</taxon>
        <taxon>Rickettsiales</taxon>
        <taxon>Rickettsiaceae</taxon>
        <taxon>Rickettsieae</taxon>
        <taxon>Rickettsia</taxon>
        <taxon>spotted fever group</taxon>
    </lineage>
</organism>
<dbReference type="RefSeq" id="WP_232049337.1">
    <property type="nucleotide sequence ID" value="NZ_AP019563.1"/>
</dbReference>